<feature type="domain" description="CAAX prenyl protease 2/Lysostaphin resistance protein A-like" evidence="2">
    <location>
        <begin position="143"/>
        <end position="248"/>
    </location>
</feature>
<keyword evidence="4" id="KW-1185">Reference proteome</keyword>
<dbReference type="GO" id="GO:0080120">
    <property type="term" value="P:CAAX-box protein maturation"/>
    <property type="evidence" value="ECO:0007669"/>
    <property type="project" value="UniProtKB-ARBA"/>
</dbReference>
<keyword evidence="3" id="KW-0378">Hydrolase</keyword>
<dbReference type="InterPro" id="IPR042150">
    <property type="entry name" value="MmRce1-like"/>
</dbReference>
<dbReference type="EMBL" id="FRDN01000006">
    <property type="protein sequence ID" value="SHN70526.1"/>
    <property type="molecule type" value="Genomic_DNA"/>
</dbReference>
<feature type="transmembrane region" description="Helical" evidence="1">
    <location>
        <begin position="43"/>
        <end position="64"/>
    </location>
</feature>
<accession>A0A1M7TIK0</accession>
<dbReference type="Pfam" id="PF02517">
    <property type="entry name" value="Rce1-like"/>
    <property type="match status" value="1"/>
</dbReference>
<feature type="transmembrane region" description="Helical" evidence="1">
    <location>
        <begin position="12"/>
        <end position="37"/>
    </location>
</feature>
<evidence type="ECO:0000256" key="1">
    <source>
        <dbReference type="SAM" id="Phobius"/>
    </source>
</evidence>
<feature type="transmembrane region" description="Helical" evidence="1">
    <location>
        <begin position="207"/>
        <end position="229"/>
    </location>
</feature>
<name>A0A1M7TIK0_9FIRM</name>
<dbReference type="STRING" id="1121395.SAMN02745215_02094"/>
<keyword evidence="3" id="KW-0645">Protease</keyword>
<feature type="transmembrane region" description="Helical" evidence="1">
    <location>
        <begin position="236"/>
        <end position="256"/>
    </location>
</feature>
<dbReference type="GO" id="GO:0006508">
    <property type="term" value="P:proteolysis"/>
    <property type="evidence" value="ECO:0007669"/>
    <property type="project" value="UniProtKB-KW"/>
</dbReference>
<proteinExistence type="predicted"/>
<dbReference type="Proteomes" id="UP000184010">
    <property type="component" value="Unassembled WGS sequence"/>
</dbReference>
<feature type="transmembrane region" description="Helical" evidence="1">
    <location>
        <begin position="268"/>
        <end position="287"/>
    </location>
</feature>
<evidence type="ECO:0000313" key="3">
    <source>
        <dbReference type="EMBL" id="SHN70526.1"/>
    </source>
</evidence>
<dbReference type="RefSeq" id="WP_072772539.1">
    <property type="nucleotide sequence ID" value="NZ_FRDN01000006.1"/>
</dbReference>
<dbReference type="PANTHER" id="PTHR35797:SF1">
    <property type="entry name" value="PROTEASE"/>
    <property type="match status" value="1"/>
</dbReference>
<feature type="transmembrane region" description="Helical" evidence="1">
    <location>
        <begin position="85"/>
        <end position="106"/>
    </location>
</feature>
<keyword evidence="1" id="KW-0812">Transmembrane</keyword>
<feature type="transmembrane region" description="Helical" evidence="1">
    <location>
        <begin position="126"/>
        <end position="156"/>
    </location>
</feature>
<keyword evidence="1" id="KW-1133">Transmembrane helix</keyword>
<dbReference type="InterPro" id="IPR003675">
    <property type="entry name" value="Rce1/LyrA-like_dom"/>
</dbReference>
<protein>
    <submittedName>
        <fullName evidence="3">CAAX protease self-immunity</fullName>
    </submittedName>
</protein>
<evidence type="ECO:0000259" key="2">
    <source>
        <dbReference type="Pfam" id="PF02517"/>
    </source>
</evidence>
<gene>
    <name evidence="3" type="ORF">SAMN02745215_02094</name>
</gene>
<dbReference type="AlphaFoldDB" id="A0A1M7TIK0"/>
<dbReference type="GO" id="GO:0004175">
    <property type="term" value="F:endopeptidase activity"/>
    <property type="evidence" value="ECO:0007669"/>
    <property type="project" value="UniProtKB-ARBA"/>
</dbReference>
<feature type="transmembrane region" description="Helical" evidence="1">
    <location>
        <begin position="177"/>
        <end position="195"/>
    </location>
</feature>
<organism evidence="3 4">
    <name type="scientific">Desulfitobacterium chlororespirans DSM 11544</name>
    <dbReference type="NCBI Taxonomy" id="1121395"/>
    <lineage>
        <taxon>Bacteria</taxon>
        <taxon>Bacillati</taxon>
        <taxon>Bacillota</taxon>
        <taxon>Clostridia</taxon>
        <taxon>Eubacteriales</taxon>
        <taxon>Desulfitobacteriaceae</taxon>
        <taxon>Desulfitobacterium</taxon>
    </lineage>
</organism>
<keyword evidence="1" id="KW-0472">Membrane</keyword>
<evidence type="ECO:0000313" key="4">
    <source>
        <dbReference type="Proteomes" id="UP000184010"/>
    </source>
</evidence>
<reference evidence="4" key="1">
    <citation type="submission" date="2016-12" db="EMBL/GenBank/DDBJ databases">
        <authorList>
            <person name="Varghese N."/>
            <person name="Submissions S."/>
        </authorList>
    </citation>
    <scope>NUCLEOTIDE SEQUENCE [LARGE SCALE GENOMIC DNA]</scope>
    <source>
        <strain evidence="4">DSM 11544</strain>
    </source>
</reference>
<sequence>MEQEKSAAKKRLIIFVALTMGISWLVFLLIPICGLTYGSGWAVILLAAAMFIPALCNILTRFITKEGFGNMYLKPNFKGNGKRYLLIYFGPTVLLFLSAAFYFLIFPGSFDTELAILTELTEPGSAAGLSPVTLLIVQVLMVLLIGPVINIIPTLGEELGWRGYLLPKLRGFFSDRAALTITGVIWGIWHLPIIAMGHNYGTGYWGYPWLGILAMIVFCVVLGIIEGYAFIKLGSVIPAAMIHSVVNAGAAFPIYLAKDGYNTLLGPAITGLIGGLPFIALALVLFLKCTRQRPHIQ</sequence>
<dbReference type="PANTHER" id="PTHR35797">
    <property type="entry name" value="PROTEASE-RELATED"/>
    <property type="match status" value="1"/>
</dbReference>